<proteinExistence type="inferred from homology"/>
<dbReference type="GO" id="GO:0006508">
    <property type="term" value="P:proteolysis"/>
    <property type="evidence" value="ECO:0007669"/>
    <property type="project" value="InterPro"/>
</dbReference>
<dbReference type="InterPro" id="IPR029058">
    <property type="entry name" value="AB_hydrolase_fold"/>
</dbReference>
<dbReference type="Proteomes" id="UP000799757">
    <property type="component" value="Unassembled WGS sequence"/>
</dbReference>
<keyword evidence="2" id="KW-0378">Hydrolase</keyword>
<dbReference type="SUPFAM" id="SSF53474">
    <property type="entry name" value="alpha/beta-Hydrolases"/>
    <property type="match status" value="1"/>
</dbReference>
<protein>
    <submittedName>
        <fullName evidence="4">Proline-specific peptidase</fullName>
    </submittedName>
</protein>
<feature type="domain" description="AB hydrolase-1" evidence="3">
    <location>
        <begin position="37"/>
        <end position="293"/>
    </location>
</feature>
<dbReference type="PANTHER" id="PTHR43194:SF2">
    <property type="entry name" value="PEROXISOMAL MEMBRANE PROTEIN LPX1"/>
    <property type="match status" value="1"/>
</dbReference>
<evidence type="ECO:0000313" key="5">
    <source>
        <dbReference type="Proteomes" id="UP000799757"/>
    </source>
</evidence>
<evidence type="ECO:0000259" key="3">
    <source>
        <dbReference type="Pfam" id="PF00561"/>
    </source>
</evidence>
<dbReference type="InterPro" id="IPR005945">
    <property type="entry name" value="Pro_imino_pep"/>
</dbReference>
<evidence type="ECO:0000313" key="4">
    <source>
        <dbReference type="EMBL" id="KAF2791454.1"/>
    </source>
</evidence>
<dbReference type="PANTHER" id="PTHR43194">
    <property type="entry name" value="HYDROLASE ALPHA/BETA FOLD FAMILY"/>
    <property type="match status" value="1"/>
</dbReference>
<dbReference type="InterPro" id="IPR050228">
    <property type="entry name" value="Carboxylesterase_BioH"/>
</dbReference>
<accession>A0A6A6X5N0</accession>
<dbReference type="AlphaFoldDB" id="A0A6A6X5N0"/>
<dbReference type="PIRSF" id="PIRSF005539">
    <property type="entry name" value="Pept_S33_TRI_F1"/>
    <property type="match status" value="1"/>
</dbReference>
<name>A0A6A6X5N0_9PLEO</name>
<dbReference type="PRINTS" id="PR00793">
    <property type="entry name" value="PROAMNOPTASE"/>
</dbReference>
<comment type="similarity">
    <text evidence="1">Belongs to the peptidase S33 family.</text>
</comment>
<evidence type="ECO:0000256" key="1">
    <source>
        <dbReference type="ARBA" id="ARBA00010088"/>
    </source>
</evidence>
<dbReference type="InterPro" id="IPR002410">
    <property type="entry name" value="Peptidase_S33"/>
</dbReference>
<dbReference type="Gene3D" id="3.40.50.1820">
    <property type="entry name" value="alpha/beta hydrolase"/>
    <property type="match status" value="1"/>
</dbReference>
<dbReference type="Pfam" id="PF00561">
    <property type="entry name" value="Abhydrolase_1"/>
    <property type="match status" value="1"/>
</dbReference>
<dbReference type="OrthoDB" id="190201at2759"/>
<dbReference type="NCBIfam" id="TIGR01250">
    <property type="entry name" value="pro_imino_pep_2"/>
    <property type="match status" value="1"/>
</dbReference>
<organism evidence="4 5">
    <name type="scientific">Melanomma pulvis-pyrius CBS 109.77</name>
    <dbReference type="NCBI Taxonomy" id="1314802"/>
    <lineage>
        <taxon>Eukaryota</taxon>
        <taxon>Fungi</taxon>
        <taxon>Dikarya</taxon>
        <taxon>Ascomycota</taxon>
        <taxon>Pezizomycotina</taxon>
        <taxon>Dothideomycetes</taxon>
        <taxon>Pleosporomycetidae</taxon>
        <taxon>Pleosporales</taxon>
        <taxon>Melanommataceae</taxon>
        <taxon>Melanomma</taxon>
    </lineage>
</organism>
<reference evidence="4" key="1">
    <citation type="journal article" date="2020" name="Stud. Mycol.">
        <title>101 Dothideomycetes genomes: a test case for predicting lifestyles and emergence of pathogens.</title>
        <authorList>
            <person name="Haridas S."/>
            <person name="Albert R."/>
            <person name="Binder M."/>
            <person name="Bloem J."/>
            <person name="Labutti K."/>
            <person name="Salamov A."/>
            <person name="Andreopoulos B."/>
            <person name="Baker S."/>
            <person name="Barry K."/>
            <person name="Bills G."/>
            <person name="Bluhm B."/>
            <person name="Cannon C."/>
            <person name="Castanera R."/>
            <person name="Culley D."/>
            <person name="Daum C."/>
            <person name="Ezra D."/>
            <person name="Gonzalez J."/>
            <person name="Henrissat B."/>
            <person name="Kuo A."/>
            <person name="Liang C."/>
            <person name="Lipzen A."/>
            <person name="Lutzoni F."/>
            <person name="Magnuson J."/>
            <person name="Mondo S."/>
            <person name="Nolan M."/>
            <person name="Ohm R."/>
            <person name="Pangilinan J."/>
            <person name="Park H.-J."/>
            <person name="Ramirez L."/>
            <person name="Alfaro M."/>
            <person name="Sun H."/>
            <person name="Tritt A."/>
            <person name="Yoshinaga Y."/>
            <person name="Zwiers L.-H."/>
            <person name="Turgeon B."/>
            <person name="Goodwin S."/>
            <person name="Spatafora J."/>
            <person name="Crous P."/>
            <person name="Grigoriev I."/>
        </authorList>
    </citation>
    <scope>NUCLEOTIDE SEQUENCE</scope>
    <source>
        <strain evidence="4">CBS 109.77</strain>
    </source>
</reference>
<gene>
    <name evidence="4" type="ORF">K505DRAFT_309480</name>
</gene>
<keyword evidence="5" id="KW-1185">Reference proteome</keyword>
<evidence type="ECO:0000256" key="2">
    <source>
        <dbReference type="ARBA" id="ARBA00022801"/>
    </source>
</evidence>
<dbReference type="EMBL" id="MU002018">
    <property type="protein sequence ID" value="KAF2791454.1"/>
    <property type="molecule type" value="Genomic_DNA"/>
</dbReference>
<dbReference type="InterPro" id="IPR000073">
    <property type="entry name" value="AB_hydrolase_1"/>
</dbReference>
<sequence>MTALKPSEGKIPLQIPHTDKPCHTWYKFVGDLDCGVPPLIALHGGPGAGHEYLLSLSDLHTKFGVPVIFYDQFGCGQSTHLPEKAGDEAFWTIDLFIYELDTLVDYFGLRDSGFYLLGQSWGGMLAGDYASRQPVGLRKLILADAPASSPFMERGMQGLIEELPEDVQRDIDECQKAGEFESERYKEACQVFYKKHLCRLDPWPPEFLISMGHLEGDGTVYRTMYGPSEFYATGPLKHWEGFKTAHKINVEVLLINGRYDEVTDLAVAPWFQEIPKVKWIVMENSSHIPHYEERERYMQIVGEFLSIGKVREEDLRV</sequence>
<dbReference type="GO" id="GO:0008233">
    <property type="term" value="F:peptidase activity"/>
    <property type="evidence" value="ECO:0007669"/>
    <property type="project" value="InterPro"/>
</dbReference>